<reference evidence="2 3" key="1">
    <citation type="journal article" date="2023" name="IMA Fungus">
        <title>Comparative genomic study of the Penicillium genus elucidates a diverse pangenome and 15 lateral gene transfer events.</title>
        <authorList>
            <person name="Petersen C."/>
            <person name="Sorensen T."/>
            <person name="Nielsen M.R."/>
            <person name="Sondergaard T.E."/>
            <person name="Sorensen J.L."/>
            <person name="Fitzpatrick D.A."/>
            <person name="Frisvad J.C."/>
            <person name="Nielsen K.L."/>
        </authorList>
    </citation>
    <scope>NUCLEOTIDE SEQUENCE [LARGE SCALE GENOMIC DNA]</scope>
    <source>
        <strain evidence="2 3">IBT 35679</strain>
    </source>
</reference>
<keyword evidence="1" id="KW-0812">Transmembrane</keyword>
<comment type="caution">
    <text evidence="2">The sequence shown here is derived from an EMBL/GenBank/DDBJ whole genome shotgun (WGS) entry which is preliminary data.</text>
</comment>
<feature type="transmembrane region" description="Helical" evidence="1">
    <location>
        <begin position="73"/>
        <end position="94"/>
    </location>
</feature>
<dbReference type="Proteomes" id="UP001220324">
    <property type="component" value="Unassembled WGS sequence"/>
</dbReference>
<accession>A0AAD6D6B5</accession>
<dbReference type="AlphaFoldDB" id="A0AAD6D6B5"/>
<gene>
    <name evidence="2" type="ORF">N7494_000571</name>
</gene>
<organism evidence="2 3">
    <name type="scientific">Penicillium frequentans</name>
    <dbReference type="NCBI Taxonomy" id="3151616"/>
    <lineage>
        <taxon>Eukaryota</taxon>
        <taxon>Fungi</taxon>
        <taxon>Dikarya</taxon>
        <taxon>Ascomycota</taxon>
        <taxon>Pezizomycotina</taxon>
        <taxon>Eurotiomycetes</taxon>
        <taxon>Eurotiomycetidae</taxon>
        <taxon>Eurotiales</taxon>
        <taxon>Aspergillaceae</taxon>
        <taxon>Penicillium</taxon>
    </lineage>
</organism>
<protein>
    <submittedName>
        <fullName evidence="2">Uncharacterized protein</fullName>
    </submittedName>
</protein>
<dbReference type="EMBL" id="JAQIZZ010000001">
    <property type="protein sequence ID" value="KAJ5556656.1"/>
    <property type="molecule type" value="Genomic_DNA"/>
</dbReference>
<evidence type="ECO:0000313" key="2">
    <source>
        <dbReference type="EMBL" id="KAJ5556656.1"/>
    </source>
</evidence>
<proteinExistence type="predicted"/>
<evidence type="ECO:0000313" key="3">
    <source>
        <dbReference type="Proteomes" id="UP001220324"/>
    </source>
</evidence>
<sequence length="117" mass="12738">MSDELAHEPENFKAAHAHFLTSSSVSDKIALALLKMPPESLHFRKWFCSVTGWTEMLFGSSSLPYCANGIFDISFVIAFALIIVALVSAVITVCPRMGSAPLEFGLQALFAKLEDVS</sequence>
<keyword evidence="1" id="KW-0472">Membrane</keyword>
<keyword evidence="3" id="KW-1185">Reference proteome</keyword>
<keyword evidence="1" id="KW-1133">Transmembrane helix</keyword>
<evidence type="ECO:0000256" key="1">
    <source>
        <dbReference type="SAM" id="Phobius"/>
    </source>
</evidence>
<name>A0AAD6D6B5_9EURO</name>